<dbReference type="GO" id="GO:0000175">
    <property type="term" value="F:3'-5'-RNA exonuclease activity"/>
    <property type="evidence" value="ECO:0007669"/>
    <property type="project" value="TreeGrafter"/>
</dbReference>
<evidence type="ECO:0000313" key="1">
    <source>
        <dbReference type="EMBL" id="TKA27045.1"/>
    </source>
</evidence>
<dbReference type="PANTHER" id="PTHR12121">
    <property type="entry name" value="CARBON CATABOLITE REPRESSOR PROTEIN 4"/>
    <property type="match status" value="1"/>
</dbReference>
<evidence type="ECO:0000313" key="2">
    <source>
        <dbReference type="Proteomes" id="UP000308549"/>
    </source>
</evidence>
<dbReference type="SUPFAM" id="SSF56219">
    <property type="entry name" value="DNase I-like"/>
    <property type="match status" value="1"/>
</dbReference>
<gene>
    <name evidence="1" type="ORF">B0A50_05236</name>
</gene>
<reference evidence="1 2" key="1">
    <citation type="submission" date="2017-03" db="EMBL/GenBank/DDBJ databases">
        <title>Genomes of endolithic fungi from Antarctica.</title>
        <authorList>
            <person name="Coleine C."/>
            <person name="Masonjones S."/>
            <person name="Stajich J.E."/>
        </authorList>
    </citation>
    <scope>NUCLEOTIDE SEQUENCE [LARGE SCALE GENOMIC DNA]</scope>
    <source>
        <strain evidence="1 2">CCFEE 6315</strain>
    </source>
</reference>
<protein>
    <recommendedName>
        <fullName evidence="3">Endonuclease/exonuclease/phosphatase domain-containing protein</fullName>
    </recommendedName>
</protein>
<keyword evidence="2" id="KW-1185">Reference proteome</keyword>
<dbReference type="AlphaFoldDB" id="A0A4U0TZ37"/>
<dbReference type="Gene3D" id="3.60.10.10">
    <property type="entry name" value="Endonuclease/exonuclease/phosphatase"/>
    <property type="match status" value="1"/>
</dbReference>
<proteinExistence type="predicted"/>
<dbReference type="InterPro" id="IPR036691">
    <property type="entry name" value="Endo/exonu/phosph_ase_sf"/>
</dbReference>
<sequence length="300" mass="33895">MHLQSIFSSSLLIRLLTHNIRYATTDPFEGEDLWPVRRPRIISELRFNTFDNVNAFIGLQEVLHEQLVDVMVGLNNNASDVTDGEWAYIGVGRDDGMEAGEYSPILYRPCAWHLHNYTTKWLSPTPDVPSGPAWDAGSIRIVTIGHFQHVETGAEVVAMNTHLDNAGTISRQQSAEIITNEINARKGNGTHGPVVYLTGDFNSEPQQEAYQYMTRDVSPVYDEKTAIAADQQYGGRNGTYTGFSSETETTQLDYIFLQKTDRWTPKTYAVLANVFDEGIYYSDHRAVVADVELSVQRWHW</sequence>
<comment type="caution">
    <text evidence="1">The sequence shown here is derived from an EMBL/GenBank/DDBJ whole genome shotgun (WGS) entry which is preliminary data.</text>
</comment>
<evidence type="ECO:0008006" key="3">
    <source>
        <dbReference type="Google" id="ProtNLM"/>
    </source>
</evidence>
<dbReference type="OrthoDB" id="276515at2759"/>
<dbReference type="EMBL" id="NAJL01000025">
    <property type="protein sequence ID" value="TKA27045.1"/>
    <property type="molecule type" value="Genomic_DNA"/>
</dbReference>
<name>A0A4U0TZ37_9PEZI</name>
<dbReference type="InterPro" id="IPR050410">
    <property type="entry name" value="CCR4/nocturin_mRNA_transcr"/>
</dbReference>
<accession>A0A4U0TZ37</accession>
<organism evidence="1 2">
    <name type="scientific">Salinomyces thailandicus</name>
    <dbReference type="NCBI Taxonomy" id="706561"/>
    <lineage>
        <taxon>Eukaryota</taxon>
        <taxon>Fungi</taxon>
        <taxon>Dikarya</taxon>
        <taxon>Ascomycota</taxon>
        <taxon>Pezizomycotina</taxon>
        <taxon>Dothideomycetes</taxon>
        <taxon>Dothideomycetidae</taxon>
        <taxon>Mycosphaerellales</taxon>
        <taxon>Teratosphaeriaceae</taxon>
        <taxon>Salinomyces</taxon>
    </lineage>
</organism>
<dbReference type="Proteomes" id="UP000308549">
    <property type="component" value="Unassembled WGS sequence"/>
</dbReference>
<dbReference type="CDD" id="cd09083">
    <property type="entry name" value="EEP-1"/>
    <property type="match status" value="1"/>
</dbReference>
<dbReference type="PANTHER" id="PTHR12121:SF36">
    <property type="entry name" value="ENDONUCLEASE_EXONUCLEASE_PHOSPHATASE DOMAIN-CONTAINING PROTEIN"/>
    <property type="match status" value="1"/>
</dbReference>